<dbReference type="PANTHER" id="PTHR43049">
    <property type="entry name" value="EARLY ENDOSOME ANTIGEN"/>
    <property type="match status" value="1"/>
</dbReference>
<dbReference type="InParanoid" id="A0A804RQ68"/>
<dbReference type="Gramene" id="Zm00001eb427940_T001">
    <property type="protein sequence ID" value="Zm00001eb427940_P001"/>
    <property type="gene ID" value="Zm00001eb427940"/>
</dbReference>
<evidence type="ECO:0000313" key="3">
    <source>
        <dbReference type="Proteomes" id="UP000007305"/>
    </source>
</evidence>
<sequence>MKDKELAEATESLKELGSDLETSKKRIKEIEAELDSSADMLRKLEELKDERSLHAAQEAKRPSELDKMLELAQSNMKEMEKHISSLQEEVKGHQDKATSPYYSLANAKPIQTTLCAATKPRGGDASARTRGGGCRGAMTKHHGGDASARIRGVGCGGAVTKLRGSDASARTRGGGGGGATTKPSGGDASTRIRGVGCSGAATKLRGGDALARIRGGGCGGAATKPSSGSARIRGGGCVARRCGAPAMPGGGEARPNGYSSLEELAIHLLGAERRDISSHDETGKQP</sequence>
<feature type="region of interest" description="Disordered" evidence="1">
    <location>
        <begin position="118"/>
        <end position="145"/>
    </location>
</feature>
<reference evidence="3" key="1">
    <citation type="journal article" date="2009" name="Science">
        <title>The B73 maize genome: complexity, diversity, and dynamics.</title>
        <authorList>
            <person name="Schnable P.S."/>
            <person name="Ware D."/>
            <person name="Fulton R.S."/>
            <person name="Stein J.C."/>
            <person name="Wei F."/>
            <person name="Pasternak S."/>
            <person name="Liang C."/>
            <person name="Zhang J."/>
            <person name="Fulton L."/>
            <person name="Graves T.A."/>
            <person name="Minx P."/>
            <person name="Reily A.D."/>
            <person name="Courtney L."/>
            <person name="Kruchowski S.S."/>
            <person name="Tomlinson C."/>
            <person name="Strong C."/>
            <person name="Delehaunty K."/>
            <person name="Fronick C."/>
            <person name="Courtney B."/>
            <person name="Rock S.M."/>
            <person name="Belter E."/>
            <person name="Du F."/>
            <person name="Kim K."/>
            <person name="Abbott R.M."/>
            <person name="Cotton M."/>
            <person name="Levy A."/>
            <person name="Marchetto P."/>
            <person name="Ochoa K."/>
            <person name="Jackson S.M."/>
            <person name="Gillam B."/>
            <person name="Chen W."/>
            <person name="Yan L."/>
            <person name="Higginbotham J."/>
            <person name="Cardenas M."/>
            <person name="Waligorski J."/>
            <person name="Applebaum E."/>
            <person name="Phelps L."/>
            <person name="Falcone J."/>
            <person name="Kanchi K."/>
            <person name="Thane T."/>
            <person name="Scimone A."/>
            <person name="Thane N."/>
            <person name="Henke J."/>
            <person name="Wang T."/>
            <person name="Ruppert J."/>
            <person name="Shah N."/>
            <person name="Rotter K."/>
            <person name="Hodges J."/>
            <person name="Ingenthron E."/>
            <person name="Cordes M."/>
            <person name="Kohlberg S."/>
            <person name="Sgro J."/>
            <person name="Delgado B."/>
            <person name="Mead K."/>
            <person name="Chinwalla A."/>
            <person name="Leonard S."/>
            <person name="Crouse K."/>
            <person name="Collura K."/>
            <person name="Kudrna D."/>
            <person name="Currie J."/>
            <person name="He R."/>
            <person name="Angelova A."/>
            <person name="Rajasekar S."/>
            <person name="Mueller T."/>
            <person name="Lomeli R."/>
            <person name="Scara G."/>
            <person name="Ko A."/>
            <person name="Delaney K."/>
            <person name="Wissotski M."/>
            <person name="Lopez G."/>
            <person name="Campos D."/>
            <person name="Braidotti M."/>
            <person name="Ashley E."/>
            <person name="Golser W."/>
            <person name="Kim H."/>
            <person name="Lee S."/>
            <person name="Lin J."/>
            <person name="Dujmic Z."/>
            <person name="Kim W."/>
            <person name="Talag J."/>
            <person name="Zuccolo A."/>
            <person name="Fan C."/>
            <person name="Sebastian A."/>
            <person name="Kramer M."/>
            <person name="Spiegel L."/>
            <person name="Nascimento L."/>
            <person name="Zutavern T."/>
            <person name="Miller B."/>
            <person name="Ambroise C."/>
            <person name="Muller S."/>
            <person name="Spooner W."/>
            <person name="Narechania A."/>
            <person name="Ren L."/>
            <person name="Wei S."/>
            <person name="Kumari S."/>
            <person name="Faga B."/>
            <person name="Levy M.J."/>
            <person name="McMahan L."/>
            <person name="Van Buren P."/>
            <person name="Vaughn M.W."/>
            <person name="Ying K."/>
            <person name="Yeh C.-T."/>
            <person name="Emrich S.J."/>
            <person name="Jia Y."/>
            <person name="Kalyanaraman A."/>
            <person name="Hsia A.-P."/>
            <person name="Barbazuk W.B."/>
            <person name="Baucom R.S."/>
            <person name="Brutnell T.P."/>
            <person name="Carpita N.C."/>
            <person name="Chaparro C."/>
            <person name="Chia J.-M."/>
            <person name="Deragon J.-M."/>
            <person name="Estill J.C."/>
            <person name="Fu Y."/>
            <person name="Jeddeloh J.A."/>
            <person name="Han Y."/>
            <person name="Lee H."/>
            <person name="Li P."/>
            <person name="Lisch D.R."/>
            <person name="Liu S."/>
            <person name="Liu Z."/>
            <person name="Nagel D.H."/>
            <person name="McCann M.C."/>
            <person name="SanMiguel P."/>
            <person name="Myers A.M."/>
            <person name="Nettleton D."/>
            <person name="Nguyen J."/>
            <person name="Penning B.W."/>
            <person name="Ponnala L."/>
            <person name="Schneider K.L."/>
            <person name="Schwartz D.C."/>
            <person name="Sharma A."/>
            <person name="Soderlund C."/>
            <person name="Springer N.M."/>
            <person name="Sun Q."/>
            <person name="Wang H."/>
            <person name="Waterman M."/>
            <person name="Westerman R."/>
            <person name="Wolfgruber T.K."/>
            <person name="Yang L."/>
            <person name="Yu Y."/>
            <person name="Zhang L."/>
            <person name="Zhou S."/>
            <person name="Zhu Q."/>
            <person name="Bennetzen J.L."/>
            <person name="Dawe R.K."/>
            <person name="Jiang J."/>
            <person name="Jiang N."/>
            <person name="Presting G.G."/>
            <person name="Wessler S.R."/>
            <person name="Aluru S."/>
            <person name="Martienssen R.A."/>
            <person name="Clifton S.W."/>
            <person name="McCombie W.R."/>
            <person name="Wing R.A."/>
            <person name="Wilson R.K."/>
        </authorList>
    </citation>
    <scope>NUCLEOTIDE SEQUENCE [LARGE SCALE GENOMIC DNA]</scope>
    <source>
        <strain evidence="3">cv. B73</strain>
    </source>
</reference>
<reference evidence="2" key="3">
    <citation type="submission" date="2021-05" db="UniProtKB">
        <authorList>
            <consortium name="EnsemblPlants"/>
        </authorList>
    </citation>
    <scope>IDENTIFICATION</scope>
    <source>
        <strain evidence="2">cv. B73</strain>
    </source>
</reference>
<dbReference type="PANTHER" id="PTHR43049:SF1">
    <property type="entry name" value="EARLY ENDOSOME ANTIGEN"/>
    <property type="match status" value="1"/>
</dbReference>
<name>A0A804RQ68_MAIZE</name>
<feature type="region of interest" description="Disordered" evidence="1">
    <location>
        <begin position="164"/>
        <end position="191"/>
    </location>
</feature>
<accession>A0A804RQ68</accession>
<evidence type="ECO:0000256" key="1">
    <source>
        <dbReference type="SAM" id="MobiDB-lite"/>
    </source>
</evidence>
<dbReference type="Proteomes" id="UP000007305">
    <property type="component" value="Chromosome 10"/>
</dbReference>
<organism evidence="2 3">
    <name type="scientific">Zea mays</name>
    <name type="common">Maize</name>
    <dbReference type="NCBI Taxonomy" id="4577"/>
    <lineage>
        <taxon>Eukaryota</taxon>
        <taxon>Viridiplantae</taxon>
        <taxon>Streptophyta</taxon>
        <taxon>Embryophyta</taxon>
        <taxon>Tracheophyta</taxon>
        <taxon>Spermatophyta</taxon>
        <taxon>Magnoliopsida</taxon>
        <taxon>Liliopsida</taxon>
        <taxon>Poales</taxon>
        <taxon>Poaceae</taxon>
        <taxon>PACMAD clade</taxon>
        <taxon>Panicoideae</taxon>
        <taxon>Andropogonodae</taxon>
        <taxon>Andropogoneae</taxon>
        <taxon>Tripsacinae</taxon>
        <taxon>Zea</taxon>
    </lineage>
</organism>
<reference evidence="2" key="2">
    <citation type="submission" date="2019-07" db="EMBL/GenBank/DDBJ databases">
        <authorList>
            <person name="Seetharam A."/>
            <person name="Woodhouse M."/>
            <person name="Cannon E."/>
        </authorList>
    </citation>
    <scope>NUCLEOTIDE SEQUENCE [LARGE SCALE GENOMIC DNA]</scope>
    <source>
        <strain evidence="2">cv. B73</strain>
    </source>
</reference>
<dbReference type="EnsemblPlants" id="Zm00001eb427940_T001">
    <property type="protein sequence ID" value="Zm00001eb427940_P001"/>
    <property type="gene ID" value="Zm00001eb427940"/>
</dbReference>
<protein>
    <submittedName>
        <fullName evidence="2">Uncharacterized protein</fullName>
    </submittedName>
</protein>
<feature type="region of interest" description="Disordered" evidence="1">
    <location>
        <begin position="1"/>
        <end position="22"/>
    </location>
</feature>
<keyword evidence="3" id="KW-1185">Reference proteome</keyword>
<evidence type="ECO:0000313" key="2">
    <source>
        <dbReference type="EnsemblPlants" id="Zm00001eb427940_P001"/>
    </source>
</evidence>
<dbReference type="AlphaFoldDB" id="A0A804RQ68"/>
<proteinExistence type="predicted"/>